<keyword evidence="4" id="KW-1003">Cell membrane</keyword>
<accession>A0A0D1VUS1</accession>
<dbReference type="InterPro" id="IPR004358">
    <property type="entry name" value="Sig_transdc_His_kin-like_C"/>
</dbReference>
<evidence type="ECO:0000313" key="16">
    <source>
        <dbReference type="EMBL" id="KON97809.1"/>
    </source>
</evidence>
<dbReference type="GeneID" id="42307929"/>
<dbReference type="GO" id="GO:0005524">
    <property type="term" value="F:ATP binding"/>
    <property type="evidence" value="ECO:0007669"/>
    <property type="project" value="UniProtKB-KW"/>
</dbReference>
<evidence type="ECO:0000256" key="3">
    <source>
        <dbReference type="ARBA" id="ARBA00012438"/>
    </source>
</evidence>
<dbReference type="Pfam" id="PF02518">
    <property type="entry name" value="HATPase_c"/>
    <property type="match status" value="1"/>
</dbReference>
<protein>
    <recommendedName>
        <fullName evidence="3">histidine kinase</fullName>
        <ecNumber evidence="3">2.7.13.3</ecNumber>
    </recommendedName>
</protein>
<dbReference type="InterPro" id="IPR003594">
    <property type="entry name" value="HATPase_dom"/>
</dbReference>
<dbReference type="InterPro" id="IPR003661">
    <property type="entry name" value="HisK_dim/P_dom"/>
</dbReference>
<dbReference type="InterPro" id="IPR036890">
    <property type="entry name" value="HATPase_C_sf"/>
</dbReference>
<feature type="domain" description="Histidine kinase" evidence="15">
    <location>
        <begin position="134"/>
        <end position="352"/>
    </location>
</feature>
<evidence type="ECO:0000313" key="19">
    <source>
        <dbReference type="Proteomes" id="UP000182836"/>
    </source>
</evidence>
<dbReference type="PRINTS" id="PR00344">
    <property type="entry name" value="BCTRLSENSOR"/>
</dbReference>
<evidence type="ECO:0000256" key="14">
    <source>
        <dbReference type="SAM" id="Phobius"/>
    </source>
</evidence>
<evidence type="ECO:0000256" key="11">
    <source>
        <dbReference type="ARBA" id="ARBA00022989"/>
    </source>
</evidence>
<dbReference type="AlphaFoldDB" id="A0A0D1VUS1"/>
<dbReference type="GO" id="GO:0000155">
    <property type="term" value="F:phosphorelay sensor kinase activity"/>
    <property type="evidence" value="ECO:0007669"/>
    <property type="project" value="InterPro"/>
</dbReference>
<keyword evidence="12" id="KW-0902">Two-component regulatory system</keyword>
<dbReference type="Proteomes" id="UP000037269">
    <property type="component" value="Unassembled WGS sequence"/>
</dbReference>
<keyword evidence="8" id="KW-0547">Nucleotide-binding</keyword>
<keyword evidence="9 16" id="KW-0418">Kinase</keyword>
<reference evidence="16 18" key="1">
    <citation type="submission" date="2015-07" db="EMBL/GenBank/DDBJ databases">
        <title>Fjat-14205 dsm 2895.</title>
        <authorList>
            <person name="Liu B."/>
            <person name="Wang J."/>
            <person name="Zhu Y."/>
            <person name="Liu G."/>
            <person name="Chen Q."/>
            <person name="Chen Z."/>
            <person name="Lan J."/>
            <person name="Che J."/>
            <person name="Ge C."/>
            <person name="Shi H."/>
            <person name="Pan Z."/>
            <person name="Liu X."/>
        </authorList>
    </citation>
    <scope>NUCLEOTIDE SEQUENCE [LARGE SCALE GENOMIC DNA]</scope>
    <source>
        <strain evidence="16 18">DSM 2895</strain>
    </source>
</reference>
<proteinExistence type="predicted"/>
<keyword evidence="13 14" id="KW-0472">Membrane</keyword>
<feature type="transmembrane region" description="Helical" evidence="14">
    <location>
        <begin position="14"/>
        <end position="33"/>
    </location>
</feature>
<dbReference type="Proteomes" id="UP000182836">
    <property type="component" value="Unassembled WGS sequence"/>
</dbReference>
<dbReference type="PATRIC" id="fig|47500.8.peg.4803"/>
<keyword evidence="5" id="KW-0597">Phosphoprotein</keyword>
<keyword evidence="6" id="KW-0808">Transferase</keyword>
<sequence length="370" mass="42037">MKGLSVTLFFRDRLLYVLLCVLIVGLGVGFMLLEKKRYPGVIDTGTIYYFVVLALFFIVLWLIVDYIRQKAYYKQIGNAIERVDELQAVAIVQSMVTREQRLVAHLLEKQHNAYLNELGKYRRQQELHNHFVLQWVHHMKTPVSVIDLLAQEALQEMPSTKEGQKQLVVSMQEEAERMKRGLEMMLYTARLEKFEIDLHLKKIPLHELIRTVMNAHKRLCIRHSIFPQINGEAWVETDEKWMTVVLNQFVSNAIKYSKSKPGEKKLVFHLESNMNGGSKLSVTDEGAGIAPHDMSRIFEPFFTGENGRTAGESTGMGLYLAKQVCNRLGHGLSAASDLGVGTTFTVTFEPSGIHMLGSKAAEDKHSVTTL</sequence>
<reference evidence="17 19" key="2">
    <citation type="submission" date="2016-10" db="EMBL/GenBank/DDBJ databases">
        <authorList>
            <person name="de Groot N.N."/>
        </authorList>
    </citation>
    <scope>NUCLEOTIDE SEQUENCE [LARGE SCALE GENOMIC DNA]</scope>
    <source>
        <strain evidence="17 19">DSM 2895</strain>
    </source>
</reference>
<evidence type="ECO:0000313" key="18">
    <source>
        <dbReference type="Proteomes" id="UP000037269"/>
    </source>
</evidence>
<evidence type="ECO:0000256" key="1">
    <source>
        <dbReference type="ARBA" id="ARBA00000085"/>
    </source>
</evidence>
<evidence type="ECO:0000256" key="9">
    <source>
        <dbReference type="ARBA" id="ARBA00022777"/>
    </source>
</evidence>
<feature type="transmembrane region" description="Helical" evidence="14">
    <location>
        <begin position="45"/>
        <end position="64"/>
    </location>
</feature>
<keyword evidence="18" id="KW-1185">Reference proteome</keyword>
<dbReference type="STRING" id="47500.AF333_22615"/>
<dbReference type="InterPro" id="IPR050351">
    <property type="entry name" value="BphY/WalK/GraS-like"/>
</dbReference>
<dbReference type="SMART" id="SM00387">
    <property type="entry name" value="HATPase_c"/>
    <property type="match status" value="1"/>
</dbReference>
<dbReference type="PANTHER" id="PTHR45453">
    <property type="entry name" value="PHOSPHATE REGULON SENSOR PROTEIN PHOR"/>
    <property type="match status" value="1"/>
</dbReference>
<evidence type="ECO:0000256" key="8">
    <source>
        <dbReference type="ARBA" id="ARBA00022741"/>
    </source>
</evidence>
<dbReference type="Pfam" id="PF00512">
    <property type="entry name" value="HisKA"/>
    <property type="match status" value="1"/>
</dbReference>
<dbReference type="InterPro" id="IPR005467">
    <property type="entry name" value="His_kinase_dom"/>
</dbReference>
<organism evidence="16 18">
    <name type="scientific">Aneurinibacillus migulanus</name>
    <name type="common">Bacillus migulanus</name>
    <dbReference type="NCBI Taxonomy" id="47500"/>
    <lineage>
        <taxon>Bacteria</taxon>
        <taxon>Bacillati</taxon>
        <taxon>Bacillota</taxon>
        <taxon>Bacilli</taxon>
        <taxon>Bacillales</taxon>
        <taxon>Paenibacillaceae</taxon>
        <taxon>Aneurinibacillus group</taxon>
        <taxon>Aneurinibacillus</taxon>
    </lineage>
</organism>
<evidence type="ECO:0000256" key="4">
    <source>
        <dbReference type="ARBA" id="ARBA00022475"/>
    </source>
</evidence>
<dbReference type="PROSITE" id="PS50109">
    <property type="entry name" value="HIS_KIN"/>
    <property type="match status" value="1"/>
</dbReference>
<evidence type="ECO:0000256" key="13">
    <source>
        <dbReference type="ARBA" id="ARBA00023136"/>
    </source>
</evidence>
<gene>
    <name evidence="16" type="ORF">AF333_22615</name>
    <name evidence="17" type="ORF">SAMN04487909_12711</name>
</gene>
<keyword evidence="11 14" id="KW-1133">Transmembrane helix</keyword>
<evidence type="ECO:0000256" key="12">
    <source>
        <dbReference type="ARBA" id="ARBA00023012"/>
    </source>
</evidence>
<dbReference type="RefSeq" id="WP_043069084.1">
    <property type="nucleotide sequence ID" value="NZ_BJOA01000171.1"/>
</dbReference>
<name>A0A0D1VUS1_ANEMI</name>
<dbReference type="SUPFAM" id="SSF55874">
    <property type="entry name" value="ATPase domain of HSP90 chaperone/DNA topoisomerase II/histidine kinase"/>
    <property type="match status" value="1"/>
</dbReference>
<evidence type="ECO:0000256" key="5">
    <source>
        <dbReference type="ARBA" id="ARBA00022553"/>
    </source>
</evidence>
<dbReference type="Gene3D" id="3.30.565.10">
    <property type="entry name" value="Histidine kinase-like ATPase, C-terminal domain"/>
    <property type="match status" value="1"/>
</dbReference>
<dbReference type="GO" id="GO:0004721">
    <property type="term" value="F:phosphoprotein phosphatase activity"/>
    <property type="evidence" value="ECO:0007669"/>
    <property type="project" value="TreeGrafter"/>
</dbReference>
<dbReference type="GO" id="GO:0005886">
    <property type="term" value="C:plasma membrane"/>
    <property type="evidence" value="ECO:0007669"/>
    <property type="project" value="UniProtKB-SubCell"/>
</dbReference>
<evidence type="ECO:0000259" key="15">
    <source>
        <dbReference type="PROSITE" id="PS50109"/>
    </source>
</evidence>
<comment type="subcellular location">
    <subcellularLocation>
        <location evidence="2">Cell membrane</location>
        <topology evidence="2">Multi-pass membrane protein</topology>
    </subcellularLocation>
</comment>
<keyword evidence="7 14" id="KW-0812">Transmembrane</keyword>
<dbReference type="EMBL" id="FNED01000027">
    <property type="protein sequence ID" value="SDJ73826.1"/>
    <property type="molecule type" value="Genomic_DNA"/>
</dbReference>
<comment type="catalytic activity">
    <reaction evidence="1">
        <text>ATP + protein L-histidine = ADP + protein N-phospho-L-histidine.</text>
        <dbReference type="EC" id="2.7.13.3"/>
    </reaction>
</comment>
<evidence type="ECO:0000256" key="7">
    <source>
        <dbReference type="ARBA" id="ARBA00022692"/>
    </source>
</evidence>
<dbReference type="GO" id="GO:0016036">
    <property type="term" value="P:cellular response to phosphate starvation"/>
    <property type="evidence" value="ECO:0007669"/>
    <property type="project" value="TreeGrafter"/>
</dbReference>
<evidence type="ECO:0000256" key="10">
    <source>
        <dbReference type="ARBA" id="ARBA00022840"/>
    </source>
</evidence>
<dbReference type="PANTHER" id="PTHR45453:SF2">
    <property type="entry name" value="HISTIDINE KINASE"/>
    <property type="match status" value="1"/>
</dbReference>
<dbReference type="Gene3D" id="1.10.287.130">
    <property type="match status" value="1"/>
</dbReference>
<keyword evidence="10" id="KW-0067">ATP-binding</keyword>
<dbReference type="SUPFAM" id="SSF47384">
    <property type="entry name" value="Homodimeric domain of signal transducing histidine kinase"/>
    <property type="match status" value="1"/>
</dbReference>
<dbReference type="EMBL" id="LGUG01000004">
    <property type="protein sequence ID" value="KON97809.1"/>
    <property type="molecule type" value="Genomic_DNA"/>
</dbReference>
<dbReference type="SMART" id="SM00388">
    <property type="entry name" value="HisKA"/>
    <property type="match status" value="1"/>
</dbReference>
<evidence type="ECO:0000313" key="17">
    <source>
        <dbReference type="EMBL" id="SDJ73826.1"/>
    </source>
</evidence>
<dbReference type="InterPro" id="IPR036097">
    <property type="entry name" value="HisK_dim/P_sf"/>
</dbReference>
<dbReference type="EC" id="2.7.13.3" evidence="3"/>
<evidence type="ECO:0000256" key="2">
    <source>
        <dbReference type="ARBA" id="ARBA00004651"/>
    </source>
</evidence>
<dbReference type="OrthoDB" id="9780487at2"/>
<evidence type="ECO:0000256" key="6">
    <source>
        <dbReference type="ARBA" id="ARBA00022679"/>
    </source>
</evidence>